<name>A0A0C3B4R6_PILCF</name>
<protein>
    <submittedName>
        <fullName evidence="1">Uncharacterized protein</fullName>
    </submittedName>
</protein>
<dbReference type="Proteomes" id="UP000054166">
    <property type="component" value="Unassembled WGS sequence"/>
</dbReference>
<evidence type="ECO:0000313" key="1">
    <source>
        <dbReference type="EMBL" id="KIM72287.1"/>
    </source>
</evidence>
<dbReference type="InParanoid" id="A0A0C3B4R6"/>
<evidence type="ECO:0000313" key="2">
    <source>
        <dbReference type="Proteomes" id="UP000054166"/>
    </source>
</evidence>
<dbReference type="HOGENOM" id="CLU_2264716_0_0_1"/>
<organism evidence="1 2">
    <name type="scientific">Piloderma croceum (strain F 1598)</name>
    <dbReference type="NCBI Taxonomy" id="765440"/>
    <lineage>
        <taxon>Eukaryota</taxon>
        <taxon>Fungi</taxon>
        <taxon>Dikarya</taxon>
        <taxon>Basidiomycota</taxon>
        <taxon>Agaricomycotina</taxon>
        <taxon>Agaricomycetes</taxon>
        <taxon>Agaricomycetidae</taxon>
        <taxon>Atheliales</taxon>
        <taxon>Atheliaceae</taxon>
        <taxon>Piloderma</taxon>
    </lineage>
</organism>
<keyword evidence="2" id="KW-1185">Reference proteome</keyword>
<dbReference type="EMBL" id="KN833143">
    <property type="protein sequence ID" value="KIM72287.1"/>
    <property type="molecule type" value="Genomic_DNA"/>
</dbReference>
<reference evidence="1 2" key="1">
    <citation type="submission" date="2014-04" db="EMBL/GenBank/DDBJ databases">
        <authorList>
            <consortium name="DOE Joint Genome Institute"/>
            <person name="Kuo A."/>
            <person name="Tarkka M."/>
            <person name="Buscot F."/>
            <person name="Kohler A."/>
            <person name="Nagy L.G."/>
            <person name="Floudas D."/>
            <person name="Copeland A."/>
            <person name="Barry K.W."/>
            <person name="Cichocki N."/>
            <person name="Veneault-Fourrey C."/>
            <person name="LaButti K."/>
            <person name="Lindquist E.A."/>
            <person name="Lipzen A."/>
            <person name="Lundell T."/>
            <person name="Morin E."/>
            <person name="Murat C."/>
            <person name="Sun H."/>
            <person name="Tunlid A."/>
            <person name="Henrissat B."/>
            <person name="Grigoriev I.V."/>
            <person name="Hibbett D.S."/>
            <person name="Martin F."/>
            <person name="Nordberg H.P."/>
            <person name="Cantor M.N."/>
            <person name="Hua S.X."/>
        </authorList>
    </citation>
    <scope>NUCLEOTIDE SEQUENCE [LARGE SCALE GENOMIC DNA]</scope>
    <source>
        <strain evidence="1 2">F 1598</strain>
    </source>
</reference>
<sequence>MSLFSTVSIISFSSPAPLCSSLSSLQVSEQARLRVFVGRLSSSANFWFWMRTEVWRPCARALGLSSMLRFPFSGLLPGGARFVSVPAGRLGVSSISGGPVTAD</sequence>
<dbReference type="AlphaFoldDB" id="A0A0C3B4R6"/>
<gene>
    <name evidence="1" type="ORF">PILCRDRAFT_742905</name>
</gene>
<proteinExistence type="predicted"/>
<reference evidence="2" key="2">
    <citation type="submission" date="2015-01" db="EMBL/GenBank/DDBJ databases">
        <title>Evolutionary Origins and Diversification of the Mycorrhizal Mutualists.</title>
        <authorList>
            <consortium name="DOE Joint Genome Institute"/>
            <consortium name="Mycorrhizal Genomics Consortium"/>
            <person name="Kohler A."/>
            <person name="Kuo A."/>
            <person name="Nagy L.G."/>
            <person name="Floudas D."/>
            <person name="Copeland A."/>
            <person name="Barry K.W."/>
            <person name="Cichocki N."/>
            <person name="Veneault-Fourrey C."/>
            <person name="LaButti K."/>
            <person name="Lindquist E.A."/>
            <person name="Lipzen A."/>
            <person name="Lundell T."/>
            <person name="Morin E."/>
            <person name="Murat C."/>
            <person name="Riley R."/>
            <person name="Ohm R."/>
            <person name="Sun H."/>
            <person name="Tunlid A."/>
            <person name="Henrissat B."/>
            <person name="Grigoriev I.V."/>
            <person name="Hibbett D.S."/>
            <person name="Martin F."/>
        </authorList>
    </citation>
    <scope>NUCLEOTIDE SEQUENCE [LARGE SCALE GENOMIC DNA]</scope>
    <source>
        <strain evidence="2">F 1598</strain>
    </source>
</reference>
<accession>A0A0C3B4R6</accession>